<dbReference type="OrthoDB" id="10521149at2759"/>
<sequence>MNETQSTNVNSHIKMATNESLVKDPLLAVACTEEIVDNNQGFHAFSTPVKGVEEMVPDISSLLAPPSPPPLSTSGMGYSADYQPLSSYASSWKAQRLPSQQKVPNITSRQPIMRASIIRASMGNGIPDGDQVASPLPAHSPQLDGQVLVKE</sequence>
<gene>
    <name evidence="2" type="ORF">RHSIM_Rhsim11G0014300</name>
</gene>
<name>A0A834GAW4_RHOSS</name>
<protein>
    <submittedName>
        <fullName evidence="2">Uncharacterized protein</fullName>
    </submittedName>
</protein>
<feature type="region of interest" description="Disordered" evidence="1">
    <location>
        <begin position="123"/>
        <end position="151"/>
    </location>
</feature>
<organism evidence="2 3">
    <name type="scientific">Rhododendron simsii</name>
    <name type="common">Sims's rhododendron</name>
    <dbReference type="NCBI Taxonomy" id="118357"/>
    <lineage>
        <taxon>Eukaryota</taxon>
        <taxon>Viridiplantae</taxon>
        <taxon>Streptophyta</taxon>
        <taxon>Embryophyta</taxon>
        <taxon>Tracheophyta</taxon>
        <taxon>Spermatophyta</taxon>
        <taxon>Magnoliopsida</taxon>
        <taxon>eudicotyledons</taxon>
        <taxon>Gunneridae</taxon>
        <taxon>Pentapetalae</taxon>
        <taxon>asterids</taxon>
        <taxon>Ericales</taxon>
        <taxon>Ericaceae</taxon>
        <taxon>Ericoideae</taxon>
        <taxon>Rhodoreae</taxon>
        <taxon>Rhododendron</taxon>
    </lineage>
</organism>
<evidence type="ECO:0000256" key="1">
    <source>
        <dbReference type="SAM" id="MobiDB-lite"/>
    </source>
</evidence>
<comment type="caution">
    <text evidence="2">The sequence shown here is derived from an EMBL/GenBank/DDBJ whole genome shotgun (WGS) entry which is preliminary data.</text>
</comment>
<proteinExistence type="predicted"/>
<accession>A0A834GAW4</accession>
<dbReference type="EMBL" id="WJXA01000011">
    <property type="protein sequence ID" value="KAF7127249.1"/>
    <property type="molecule type" value="Genomic_DNA"/>
</dbReference>
<dbReference type="AlphaFoldDB" id="A0A834GAW4"/>
<keyword evidence="3" id="KW-1185">Reference proteome</keyword>
<evidence type="ECO:0000313" key="3">
    <source>
        <dbReference type="Proteomes" id="UP000626092"/>
    </source>
</evidence>
<reference evidence="2" key="1">
    <citation type="submission" date="2019-11" db="EMBL/GenBank/DDBJ databases">
        <authorList>
            <person name="Liu Y."/>
            <person name="Hou J."/>
            <person name="Li T.-Q."/>
            <person name="Guan C.-H."/>
            <person name="Wu X."/>
            <person name="Wu H.-Z."/>
            <person name="Ling F."/>
            <person name="Zhang R."/>
            <person name="Shi X.-G."/>
            <person name="Ren J.-P."/>
            <person name="Chen E.-F."/>
            <person name="Sun J.-M."/>
        </authorList>
    </citation>
    <scope>NUCLEOTIDE SEQUENCE</scope>
    <source>
        <strain evidence="2">Adult_tree_wgs_1</strain>
        <tissue evidence="2">Leaves</tissue>
    </source>
</reference>
<dbReference type="Proteomes" id="UP000626092">
    <property type="component" value="Unassembled WGS sequence"/>
</dbReference>
<evidence type="ECO:0000313" key="2">
    <source>
        <dbReference type="EMBL" id="KAF7127249.1"/>
    </source>
</evidence>